<dbReference type="AlphaFoldDB" id="A0A8H5GSR8"/>
<name>A0A8H5GSR8_9AGAR</name>
<feature type="region of interest" description="Disordered" evidence="1">
    <location>
        <begin position="247"/>
        <end position="306"/>
    </location>
</feature>
<evidence type="ECO:0000313" key="3">
    <source>
        <dbReference type="EMBL" id="KAF5370304.1"/>
    </source>
</evidence>
<keyword evidence="2" id="KW-0812">Transmembrane</keyword>
<accession>A0A8H5GSR8</accession>
<dbReference type="EMBL" id="JAACJM010000011">
    <property type="protein sequence ID" value="KAF5370304.1"/>
    <property type="molecule type" value="Genomic_DNA"/>
</dbReference>
<protein>
    <submittedName>
        <fullName evidence="3">Uncharacterized protein</fullName>
    </submittedName>
</protein>
<keyword evidence="4" id="KW-1185">Reference proteome</keyword>
<feature type="compositionally biased region" description="Basic and acidic residues" evidence="1">
    <location>
        <begin position="247"/>
        <end position="257"/>
    </location>
</feature>
<feature type="compositionally biased region" description="Basic and acidic residues" evidence="1">
    <location>
        <begin position="266"/>
        <end position="286"/>
    </location>
</feature>
<gene>
    <name evidence="3" type="ORF">D9758_006958</name>
</gene>
<evidence type="ECO:0000256" key="2">
    <source>
        <dbReference type="SAM" id="Phobius"/>
    </source>
</evidence>
<evidence type="ECO:0000313" key="4">
    <source>
        <dbReference type="Proteomes" id="UP000559256"/>
    </source>
</evidence>
<keyword evidence="2" id="KW-1133">Transmembrane helix</keyword>
<organism evidence="3 4">
    <name type="scientific">Tetrapyrgos nigripes</name>
    <dbReference type="NCBI Taxonomy" id="182062"/>
    <lineage>
        <taxon>Eukaryota</taxon>
        <taxon>Fungi</taxon>
        <taxon>Dikarya</taxon>
        <taxon>Basidiomycota</taxon>
        <taxon>Agaricomycotina</taxon>
        <taxon>Agaricomycetes</taxon>
        <taxon>Agaricomycetidae</taxon>
        <taxon>Agaricales</taxon>
        <taxon>Marasmiineae</taxon>
        <taxon>Marasmiaceae</taxon>
        <taxon>Tetrapyrgos</taxon>
    </lineage>
</organism>
<feature type="transmembrane region" description="Helical" evidence="2">
    <location>
        <begin position="53"/>
        <end position="71"/>
    </location>
</feature>
<dbReference type="Proteomes" id="UP000559256">
    <property type="component" value="Unassembled WGS sequence"/>
</dbReference>
<keyword evidence="2" id="KW-0472">Membrane</keyword>
<comment type="caution">
    <text evidence="3">The sequence shown here is derived from an EMBL/GenBank/DDBJ whole genome shotgun (WGS) entry which is preliminary data.</text>
</comment>
<reference evidence="3 4" key="1">
    <citation type="journal article" date="2020" name="ISME J.">
        <title>Uncovering the hidden diversity of litter-decomposition mechanisms in mushroom-forming fungi.</title>
        <authorList>
            <person name="Floudas D."/>
            <person name="Bentzer J."/>
            <person name="Ahren D."/>
            <person name="Johansson T."/>
            <person name="Persson P."/>
            <person name="Tunlid A."/>
        </authorList>
    </citation>
    <scope>NUCLEOTIDE SEQUENCE [LARGE SCALE GENOMIC DNA]</scope>
    <source>
        <strain evidence="3 4">CBS 291.85</strain>
    </source>
</reference>
<sequence>MRPTHSVLPLSMTAKPLRRRHIRRWTHVVVSLPSASTTSPSTSPSPSPSRTSLLITVIVMVAFVIVTVMLPRPAVIADMTMRLTTSASAEGTYGDGAGKRDGMGLARQKETIEDIEDEDSGGDGEDDYDTPTDPYPIQAHSIIHVNLKPTHFNCSRTTNVVNAPNVPQTPILPPDSTKTRTHVRAPLIKSKSTAFCHLLFYAWPDYGVPEQQDLDGSVRLVRVVDLVNRIPLMRLDRSRSLHADGGKIVGRGEHDGGNIKSNAWVDEVRERQSRDGGHSGDVEMKSGEANTHGVDVNLRRKKYERE</sequence>
<proteinExistence type="predicted"/>
<evidence type="ECO:0000256" key="1">
    <source>
        <dbReference type="SAM" id="MobiDB-lite"/>
    </source>
</evidence>
<dbReference type="OrthoDB" id="10253954at2759"/>